<name>A0A146LDD3_LYGHE</name>
<organism evidence="1">
    <name type="scientific">Lygus hesperus</name>
    <name type="common">Western plant bug</name>
    <dbReference type="NCBI Taxonomy" id="30085"/>
    <lineage>
        <taxon>Eukaryota</taxon>
        <taxon>Metazoa</taxon>
        <taxon>Ecdysozoa</taxon>
        <taxon>Arthropoda</taxon>
        <taxon>Hexapoda</taxon>
        <taxon>Insecta</taxon>
        <taxon>Pterygota</taxon>
        <taxon>Neoptera</taxon>
        <taxon>Paraneoptera</taxon>
        <taxon>Hemiptera</taxon>
        <taxon>Heteroptera</taxon>
        <taxon>Panheteroptera</taxon>
        <taxon>Cimicomorpha</taxon>
        <taxon>Miridae</taxon>
        <taxon>Mirini</taxon>
        <taxon>Lygus</taxon>
    </lineage>
</organism>
<dbReference type="AlphaFoldDB" id="A0A146LDD3"/>
<gene>
    <name evidence="1" type="ORF">g.58782</name>
</gene>
<sequence>MLIVYTTVGAVHKPSTHVNDCKLNSETVVVYGSNYMSSLKDSPVDSSSVHLRKRCTGQDVLTYKIPTTNLQSMMLGFLVRKILLAKQTSFLQHLHFYSSKAVPLPQKEYNNMHSYFLSFVHHLHQCY</sequence>
<proteinExistence type="predicted"/>
<accession>A0A146LDD3</accession>
<protein>
    <submittedName>
        <fullName evidence="1">Uncharacterized protein</fullName>
    </submittedName>
</protein>
<dbReference type="EMBL" id="GDHC01012335">
    <property type="protein sequence ID" value="JAQ06294.1"/>
    <property type="molecule type" value="Transcribed_RNA"/>
</dbReference>
<evidence type="ECO:0000313" key="1">
    <source>
        <dbReference type="EMBL" id="JAQ06294.1"/>
    </source>
</evidence>
<reference evidence="1" key="1">
    <citation type="journal article" date="2016" name="Gigascience">
        <title>De novo construction of an expanded transcriptome assembly for the western tarnished plant bug, Lygus hesperus.</title>
        <authorList>
            <person name="Tassone E.E."/>
            <person name="Geib S.M."/>
            <person name="Hall B."/>
            <person name="Fabrick J.A."/>
            <person name="Brent C.S."/>
            <person name="Hull J.J."/>
        </authorList>
    </citation>
    <scope>NUCLEOTIDE SEQUENCE</scope>
</reference>